<evidence type="ECO:0000313" key="2">
    <source>
        <dbReference type="Proteomes" id="UP001229421"/>
    </source>
</evidence>
<reference evidence="1" key="1">
    <citation type="journal article" date="2023" name="bioRxiv">
        <title>Improved chromosome-level genome assembly for marigold (Tagetes erecta).</title>
        <authorList>
            <person name="Jiang F."/>
            <person name="Yuan L."/>
            <person name="Wang S."/>
            <person name="Wang H."/>
            <person name="Xu D."/>
            <person name="Wang A."/>
            <person name="Fan W."/>
        </authorList>
    </citation>
    <scope>NUCLEOTIDE SEQUENCE</scope>
    <source>
        <strain evidence="1">WSJ</strain>
        <tissue evidence="1">Leaf</tissue>
    </source>
</reference>
<dbReference type="EMBL" id="JAUHHV010000010">
    <property type="protein sequence ID" value="KAK1409836.1"/>
    <property type="molecule type" value="Genomic_DNA"/>
</dbReference>
<protein>
    <submittedName>
        <fullName evidence="1">Uncharacterized protein</fullName>
    </submittedName>
</protein>
<sequence>MSTAGEVIRVAYEVNYKRLSCSFQRKPETVAGRCNEPAMLVPCTCLEVLPIPNNYSVSTIKTTSTYSSGGNYD</sequence>
<dbReference type="AlphaFoldDB" id="A0AAD8JUI1"/>
<name>A0AAD8JUI1_TARER</name>
<evidence type="ECO:0000313" key="1">
    <source>
        <dbReference type="EMBL" id="KAK1409836.1"/>
    </source>
</evidence>
<dbReference type="Proteomes" id="UP001229421">
    <property type="component" value="Unassembled WGS sequence"/>
</dbReference>
<accession>A0AAD8JUI1</accession>
<organism evidence="1 2">
    <name type="scientific">Tagetes erecta</name>
    <name type="common">African marigold</name>
    <dbReference type="NCBI Taxonomy" id="13708"/>
    <lineage>
        <taxon>Eukaryota</taxon>
        <taxon>Viridiplantae</taxon>
        <taxon>Streptophyta</taxon>
        <taxon>Embryophyta</taxon>
        <taxon>Tracheophyta</taxon>
        <taxon>Spermatophyta</taxon>
        <taxon>Magnoliopsida</taxon>
        <taxon>eudicotyledons</taxon>
        <taxon>Gunneridae</taxon>
        <taxon>Pentapetalae</taxon>
        <taxon>asterids</taxon>
        <taxon>campanulids</taxon>
        <taxon>Asterales</taxon>
        <taxon>Asteraceae</taxon>
        <taxon>Asteroideae</taxon>
        <taxon>Heliantheae alliance</taxon>
        <taxon>Tageteae</taxon>
        <taxon>Tagetes</taxon>
    </lineage>
</organism>
<proteinExistence type="predicted"/>
<gene>
    <name evidence="1" type="ORF">QVD17_36365</name>
</gene>
<comment type="caution">
    <text evidence="1">The sequence shown here is derived from an EMBL/GenBank/DDBJ whole genome shotgun (WGS) entry which is preliminary data.</text>
</comment>
<keyword evidence="2" id="KW-1185">Reference proteome</keyword>